<protein>
    <submittedName>
        <fullName evidence="5">MarR family transcriptional regulator</fullName>
    </submittedName>
</protein>
<evidence type="ECO:0000256" key="3">
    <source>
        <dbReference type="ARBA" id="ARBA00023163"/>
    </source>
</evidence>
<dbReference type="AlphaFoldDB" id="A0A1C2I067"/>
<accession>A0A1C2I067</accession>
<feature type="domain" description="HTH marR-type" evidence="4">
    <location>
        <begin position="7"/>
        <end position="143"/>
    </location>
</feature>
<dbReference type="InterPro" id="IPR036388">
    <property type="entry name" value="WH-like_DNA-bd_sf"/>
</dbReference>
<dbReference type="GO" id="GO:0003700">
    <property type="term" value="F:DNA-binding transcription factor activity"/>
    <property type="evidence" value="ECO:0007669"/>
    <property type="project" value="InterPro"/>
</dbReference>
<dbReference type="SUPFAM" id="SSF46785">
    <property type="entry name" value="Winged helix' DNA-binding domain"/>
    <property type="match status" value="1"/>
</dbReference>
<dbReference type="GO" id="GO:0006950">
    <property type="term" value="P:response to stress"/>
    <property type="evidence" value="ECO:0007669"/>
    <property type="project" value="TreeGrafter"/>
</dbReference>
<dbReference type="OrthoDB" id="5296557at2"/>
<keyword evidence="6" id="KW-1185">Reference proteome</keyword>
<dbReference type="Pfam" id="PF12802">
    <property type="entry name" value="MarR_2"/>
    <property type="match status" value="1"/>
</dbReference>
<keyword evidence="1" id="KW-0805">Transcription regulation</keyword>
<dbReference type="Proteomes" id="UP000095008">
    <property type="component" value="Unassembled WGS sequence"/>
</dbReference>
<dbReference type="PROSITE" id="PS50995">
    <property type="entry name" value="HTH_MARR_2"/>
    <property type="match status" value="1"/>
</dbReference>
<name>A0A1C2I067_ACITH</name>
<proteinExistence type="predicted"/>
<dbReference type="PANTHER" id="PTHR33164">
    <property type="entry name" value="TRANSCRIPTIONAL REGULATOR, MARR FAMILY"/>
    <property type="match status" value="1"/>
</dbReference>
<dbReference type="PRINTS" id="PR00598">
    <property type="entry name" value="HTHMARR"/>
</dbReference>
<evidence type="ECO:0000259" key="4">
    <source>
        <dbReference type="PROSITE" id="PS50995"/>
    </source>
</evidence>
<evidence type="ECO:0000313" key="5">
    <source>
        <dbReference type="EMBL" id="OCX69382.1"/>
    </source>
</evidence>
<dbReference type="InterPro" id="IPR000835">
    <property type="entry name" value="HTH_MarR-typ"/>
</dbReference>
<organism evidence="5 6">
    <name type="scientific">Acidithiobacillus thiooxidans</name>
    <name type="common">Thiobacillus thiooxidans</name>
    <dbReference type="NCBI Taxonomy" id="930"/>
    <lineage>
        <taxon>Bacteria</taxon>
        <taxon>Pseudomonadati</taxon>
        <taxon>Pseudomonadota</taxon>
        <taxon>Acidithiobacillia</taxon>
        <taxon>Acidithiobacillales</taxon>
        <taxon>Acidithiobacillaceae</taxon>
        <taxon>Acidithiobacillus</taxon>
    </lineage>
</organism>
<comment type="caution">
    <text evidence="5">The sequence shown here is derived from an EMBL/GenBank/DDBJ whole genome shotgun (WGS) entry which is preliminary data.</text>
</comment>
<evidence type="ECO:0000313" key="6">
    <source>
        <dbReference type="Proteomes" id="UP000095008"/>
    </source>
</evidence>
<gene>
    <name evidence="5" type="ORF">A6M23_15380</name>
</gene>
<keyword evidence="3" id="KW-0804">Transcription</keyword>
<dbReference type="InterPro" id="IPR039422">
    <property type="entry name" value="MarR/SlyA-like"/>
</dbReference>
<evidence type="ECO:0000256" key="1">
    <source>
        <dbReference type="ARBA" id="ARBA00023015"/>
    </source>
</evidence>
<keyword evidence="2" id="KW-0238">DNA-binding</keyword>
<dbReference type="GO" id="GO:0003677">
    <property type="term" value="F:DNA binding"/>
    <property type="evidence" value="ECO:0007669"/>
    <property type="project" value="UniProtKB-KW"/>
</dbReference>
<dbReference type="SMART" id="SM00347">
    <property type="entry name" value="HTH_MARR"/>
    <property type="match status" value="1"/>
</dbReference>
<reference evidence="5" key="1">
    <citation type="journal article" date="2016" name="Int. J. Mol. Sci.">
        <title>Comparative genomics of the extreme acidophile Acidithiobacillus thiooxidans reveals intraspecific divergence and niche adaptation.</title>
        <authorList>
            <person name="Zhang X."/>
            <person name="Feng X."/>
            <person name="Tao J."/>
            <person name="Ma L."/>
            <person name="Xiao Y."/>
            <person name="Liang Y."/>
            <person name="Liu X."/>
            <person name="Yin H."/>
        </authorList>
    </citation>
    <scope>NUCLEOTIDE SEQUENCE [LARGE SCALE GENOMIC DNA]</scope>
    <source>
        <strain evidence="5">DXS-W</strain>
    </source>
</reference>
<dbReference type="PANTHER" id="PTHR33164:SF64">
    <property type="entry name" value="TRANSCRIPTIONAL REGULATOR SLYA"/>
    <property type="match status" value="1"/>
</dbReference>
<dbReference type="EMBL" id="LWRY01000218">
    <property type="protein sequence ID" value="OCX69382.1"/>
    <property type="molecule type" value="Genomic_DNA"/>
</dbReference>
<dbReference type="RefSeq" id="WP_065973911.1">
    <property type="nucleotide sequence ID" value="NZ_LWRY01000218.1"/>
</dbReference>
<sequence length="147" mass="16999">MSEEQIQQDFALALHDTARAWRHALDRRLKGLGLSQASWLSIAYLAKAPAPMTQTELAHCLSVEQPTVVAMLDRLQRAGLLRREIDAHDRRIRRVLLTPEGIEVYAEVRRVAMDFRHEKLKEMDVEVLRQITEVLQQLQRTLEDPIP</sequence>
<evidence type="ECO:0000256" key="2">
    <source>
        <dbReference type="ARBA" id="ARBA00023125"/>
    </source>
</evidence>
<dbReference type="InterPro" id="IPR036390">
    <property type="entry name" value="WH_DNA-bd_sf"/>
</dbReference>
<dbReference type="Gene3D" id="1.10.10.10">
    <property type="entry name" value="Winged helix-like DNA-binding domain superfamily/Winged helix DNA-binding domain"/>
    <property type="match status" value="1"/>
</dbReference>